<dbReference type="AlphaFoldDB" id="A0A1W2ATG1"/>
<feature type="binding site" evidence="10">
    <location>
        <position position="269"/>
    </location>
    <ligand>
        <name>pyridoxal 5'-phosphate</name>
        <dbReference type="ChEBI" id="CHEBI:597326"/>
    </ligand>
</feature>
<comment type="cofactor">
    <cofactor evidence="1 10 12">
        <name>pyridoxal 5'-phosphate</name>
        <dbReference type="ChEBI" id="CHEBI:597326"/>
    </cofactor>
</comment>
<dbReference type="SUPFAM" id="SSF53686">
    <property type="entry name" value="Tryptophan synthase beta subunit-like PLP-dependent enzymes"/>
    <property type="match status" value="1"/>
</dbReference>
<evidence type="ECO:0000256" key="1">
    <source>
        <dbReference type="ARBA" id="ARBA00001933"/>
    </source>
</evidence>
<evidence type="ECO:0000256" key="5">
    <source>
        <dbReference type="ARBA" id="ARBA00022605"/>
    </source>
</evidence>
<dbReference type="OrthoDB" id="9808024at2"/>
<evidence type="ECO:0000313" key="14">
    <source>
        <dbReference type="EMBL" id="SMC63812.1"/>
    </source>
</evidence>
<evidence type="ECO:0000259" key="13">
    <source>
        <dbReference type="Pfam" id="PF00291"/>
    </source>
</evidence>
<keyword evidence="6 12" id="KW-0808">Transferase</keyword>
<dbReference type="RefSeq" id="WP_084234619.1">
    <property type="nucleotide sequence ID" value="NZ_FWXW01000004.1"/>
</dbReference>
<proteinExistence type="inferred from homology"/>
<evidence type="ECO:0000256" key="11">
    <source>
        <dbReference type="PIRSR" id="PIRSR605856-51"/>
    </source>
</evidence>
<dbReference type="CDD" id="cd01561">
    <property type="entry name" value="CBS_like"/>
    <property type="match status" value="1"/>
</dbReference>
<evidence type="ECO:0000256" key="8">
    <source>
        <dbReference type="ARBA" id="ARBA00023192"/>
    </source>
</evidence>
<feature type="binding site" evidence="10">
    <location>
        <position position="77"/>
    </location>
    <ligand>
        <name>pyridoxal 5'-phosphate</name>
        <dbReference type="ChEBI" id="CHEBI:597326"/>
    </ligand>
</feature>
<evidence type="ECO:0000256" key="3">
    <source>
        <dbReference type="ARBA" id="ARBA00007103"/>
    </source>
</evidence>
<protein>
    <recommendedName>
        <fullName evidence="4 12">Cysteine synthase</fullName>
        <ecNumber evidence="4 12">2.5.1.47</ecNumber>
    </recommendedName>
</protein>
<evidence type="ECO:0000313" key="15">
    <source>
        <dbReference type="Proteomes" id="UP000192790"/>
    </source>
</evidence>
<accession>A0A1W2ATG1</accession>
<evidence type="ECO:0000256" key="7">
    <source>
        <dbReference type="ARBA" id="ARBA00022898"/>
    </source>
</evidence>
<name>A0A1W2ATG1_9FIRM</name>
<feature type="binding site" evidence="10">
    <location>
        <begin position="181"/>
        <end position="185"/>
    </location>
    <ligand>
        <name>pyridoxal 5'-phosphate</name>
        <dbReference type="ChEBI" id="CHEBI:597326"/>
    </ligand>
</feature>
<dbReference type="STRING" id="1122930.SAMN02745168_1941"/>
<evidence type="ECO:0000256" key="12">
    <source>
        <dbReference type="RuleBase" id="RU003985"/>
    </source>
</evidence>
<feature type="modified residue" description="N6-(pyridoxal phosphate)lysine" evidence="11">
    <location>
        <position position="47"/>
    </location>
</feature>
<dbReference type="NCBIfam" id="TIGR01139">
    <property type="entry name" value="cysK"/>
    <property type="match status" value="1"/>
</dbReference>
<dbReference type="Pfam" id="PF00291">
    <property type="entry name" value="PALP"/>
    <property type="match status" value="1"/>
</dbReference>
<reference evidence="14 15" key="1">
    <citation type="submission" date="2017-04" db="EMBL/GenBank/DDBJ databases">
        <authorList>
            <person name="Afonso C.L."/>
            <person name="Miller P.J."/>
            <person name="Scott M.A."/>
            <person name="Spackman E."/>
            <person name="Goraichik I."/>
            <person name="Dimitrov K.M."/>
            <person name="Suarez D.L."/>
            <person name="Swayne D.E."/>
        </authorList>
    </citation>
    <scope>NUCLEOTIDE SEQUENCE [LARGE SCALE GENOMIC DNA]</scope>
    <source>
        <strain evidence="14 15">DSM 12816</strain>
    </source>
</reference>
<dbReference type="InterPro" id="IPR005859">
    <property type="entry name" value="CysK"/>
</dbReference>
<dbReference type="InterPro" id="IPR001926">
    <property type="entry name" value="TrpB-like_PALP"/>
</dbReference>
<dbReference type="GO" id="GO:0004124">
    <property type="term" value="F:cysteine synthase activity"/>
    <property type="evidence" value="ECO:0007669"/>
    <property type="project" value="UniProtKB-UniRule"/>
</dbReference>
<dbReference type="EMBL" id="FWXW01000004">
    <property type="protein sequence ID" value="SMC63812.1"/>
    <property type="molecule type" value="Genomic_DNA"/>
</dbReference>
<dbReference type="Gene3D" id="3.40.50.1100">
    <property type="match status" value="2"/>
</dbReference>
<dbReference type="PROSITE" id="PS00901">
    <property type="entry name" value="CYS_SYNTHASE"/>
    <property type="match status" value="1"/>
</dbReference>
<dbReference type="NCBIfam" id="TIGR01136">
    <property type="entry name" value="cysKM"/>
    <property type="match status" value="1"/>
</dbReference>
<keyword evidence="8 12" id="KW-0198">Cysteine biosynthesis</keyword>
<dbReference type="InterPro" id="IPR001216">
    <property type="entry name" value="P-phosphate_BS"/>
</dbReference>
<sequence length="310" mass="32500">MSNIYTSADQLIGKTPLLELTHIEKALGLEAKILAKLEYLNPAGSVKDRIAKAMIDDAEEKGLLKEGSVIIEPTSGNTGIGLASAAAARGYRIIIVMPETMSVERRQLMRAYGAELVLTEGAAGMKGAIAKAAELAKQIPGSFVPGQFVNPANPRVHFETTGPEIYRDTDGKIDYFVSGVGTGGTVTGVGEYLKSKNPKIKIVAVEPAASPVLSKGVAGVHKIQGIGAGFVPEVLNTAIYDEIVPVENEDAFATGRMIGRSEGVLVGISSGAAVWAAIKLAKRPEARGSTIVAILPDTGDRYLSTPLFAD</sequence>
<comment type="similarity">
    <text evidence="3 12">Belongs to the cysteine synthase/cystathionine beta-synthase family.</text>
</comment>
<dbReference type="Proteomes" id="UP000192790">
    <property type="component" value="Unassembled WGS sequence"/>
</dbReference>
<keyword evidence="15" id="KW-1185">Reference proteome</keyword>
<dbReference type="PANTHER" id="PTHR10314">
    <property type="entry name" value="CYSTATHIONINE BETA-SYNTHASE"/>
    <property type="match status" value="1"/>
</dbReference>
<dbReference type="FunFam" id="3.40.50.1100:FF:000067">
    <property type="entry name" value="Cysteine synthase"/>
    <property type="match status" value="1"/>
</dbReference>
<evidence type="ECO:0000256" key="6">
    <source>
        <dbReference type="ARBA" id="ARBA00022679"/>
    </source>
</evidence>
<organism evidence="14 15">
    <name type="scientific">Papillibacter cinnamivorans DSM 12816</name>
    <dbReference type="NCBI Taxonomy" id="1122930"/>
    <lineage>
        <taxon>Bacteria</taxon>
        <taxon>Bacillati</taxon>
        <taxon>Bacillota</taxon>
        <taxon>Clostridia</taxon>
        <taxon>Eubacteriales</taxon>
        <taxon>Oscillospiraceae</taxon>
        <taxon>Papillibacter</taxon>
    </lineage>
</organism>
<dbReference type="InterPro" id="IPR050214">
    <property type="entry name" value="Cys_Synth/Cystath_Beta-Synth"/>
</dbReference>
<evidence type="ECO:0000256" key="2">
    <source>
        <dbReference type="ARBA" id="ARBA00004962"/>
    </source>
</evidence>
<evidence type="ECO:0000256" key="4">
    <source>
        <dbReference type="ARBA" id="ARBA00012681"/>
    </source>
</evidence>
<dbReference type="EC" id="2.5.1.47" evidence="4 12"/>
<comment type="pathway">
    <text evidence="2">Amino-acid biosynthesis; L-cysteine biosynthesis; L-cysteine from L-serine: step 2/2.</text>
</comment>
<gene>
    <name evidence="14" type="ORF">SAMN02745168_1941</name>
</gene>
<comment type="catalytic activity">
    <reaction evidence="9 12">
        <text>O-acetyl-L-serine + hydrogen sulfide = L-cysteine + acetate</text>
        <dbReference type="Rhea" id="RHEA:14829"/>
        <dbReference type="ChEBI" id="CHEBI:29919"/>
        <dbReference type="ChEBI" id="CHEBI:30089"/>
        <dbReference type="ChEBI" id="CHEBI:35235"/>
        <dbReference type="ChEBI" id="CHEBI:58340"/>
        <dbReference type="EC" id="2.5.1.47"/>
    </reaction>
</comment>
<dbReference type="GO" id="GO:0005737">
    <property type="term" value="C:cytoplasm"/>
    <property type="evidence" value="ECO:0007669"/>
    <property type="project" value="UniProtKB-ARBA"/>
</dbReference>
<keyword evidence="5 12" id="KW-0028">Amino-acid biosynthesis</keyword>
<dbReference type="InterPro" id="IPR005856">
    <property type="entry name" value="Cys_synth"/>
</dbReference>
<evidence type="ECO:0000256" key="10">
    <source>
        <dbReference type="PIRSR" id="PIRSR605856-50"/>
    </source>
</evidence>
<feature type="domain" description="Tryptophan synthase beta chain-like PALP" evidence="13">
    <location>
        <begin position="10"/>
        <end position="297"/>
    </location>
</feature>
<keyword evidence="7 10" id="KW-0663">Pyridoxal phosphate</keyword>
<dbReference type="InterPro" id="IPR036052">
    <property type="entry name" value="TrpB-like_PALP_sf"/>
</dbReference>
<dbReference type="GO" id="GO:0006535">
    <property type="term" value="P:cysteine biosynthetic process from serine"/>
    <property type="evidence" value="ECO:0007669"/>
    <property type="project" value="UniProtKB-UniRule"/>
</dbReference>
<dbReference type="UniPathway" id="UPA00136">
    <property type="reaction ID" value="UER00200"/>
</dbReference>
<evidence type="ECO:0000256" key="9">
    <source>
        <dbReference type="ARBA" id="ARBA00047931"/>
    </source>
</evidence>